<dbReference type="EMBL" id="LCWV01000007">
    <property type="protein sequence ID" value="PWI71714.1"/>
    <property type="molecule type" value="Genomic_DNA"/>
</dbReference>
<gene>
    <name evidence="1" type="ORF">PCL_11808</name>
</gene>
<protein>
    <submittedName>
        <fullName evidence="1">Uncharacterized protein</fullName>
    </submittedName>
</protein>
<dbReference type="AlphaFoldDB" id="A0A2U3EB11"/>
<evidence type="ECO:0000313" key="2">
    <source>
        <dbReference type="Proteomes" id="UP000245956"/>
    </source>
</evidence>
<accession>A0A2U3EB11</accession>
<dbReference type="Proteomes" id="UP000245956">
    <property type="component" value="Unassembled WGS sequence"/>
</dbReference>
<comment type="caution">
    <text evidence="1">The sequence shown here is derived from an EMBL/GenBank/DDBJ whole genome shotgun (WGS) entry which is preliminary data.</text>
</comment>
<reference evidence="1 2" key="1">
    <citation type="journal article" date="2016" name="Front. Microbiol.">
        <title>Genome and transcriptome sequences reveal the specific parasitism of the nematophagous Purpureocillium lilacinum 36-1.</title>
        <authorList>
            <person name="Xie J."/>
            <person name="Li S."/>
            <person name="Mo C."/>
            <person name="Xiao X."/>
            <person name="Peng D."/>
            <person name="Wang G."/>
            <person name="Xiao Y."/>
        </authorList>
    </citation>
    <scope>NUCLEOTIDE SEQUENCE [LARGE SCALE GENOMIC DNA]</scope>
    <source>
        <strain evidence="1 2">36-1</strain>
    </source>
</reference>
<evidence type="ECO:0000313" key="1">
    <source>
        <dbReference type="EMBL" id="PWI71714.1"/>
    </source>
</evidence>
<name>A0A2U3EB11_PURLI</name>
<proteinExistence type="predicted"/>
<organism evidence="1 2">
    <name type="scientific">Purpureocillium lilacinum</name>
    <name type="common">Paecilomyces lilacinus</name>
    <dbReference type="NCBI Taxonomy" id="33203"/>
    <lineage>
        <taxon>Eukaryota</taxon>
        <taxon>Fungi</taxon>
        <taxon>Dikarya</taxon>
        <taxon>Ascomycota</taxon>
        <taxon>Pezizomycotina</taxon>
        <taxon>Sordariomycetes</taxon>
        <taxon>Hypocreomycetidae</taxon>
        <taxon>Hypocreales</taxon>
        <taxon>Ophiocordycipitaceae</taxon>
        <taxon>Purpureocillium</taxon>
    </lineage>
</organism>
<sequence>MLGTADVKGTAAEVGPLQAPAGVALRLCIAACDAVTVVLVAKVPSEAAETMLGTAAEFAWPVFVAFSFGVAARNATRAAKVLAPAAVAKLRAATYLTGD</sequence>